<dbReference type="PANTHER" id="PTHR24024">
    <property type="entry name" value="PULMONARY SURFACTANT-ASSOCIATED PROTEIN A"/>
    <property type="match status" value="1"/>
</dbReference>
<evidence type="ECO:0000313" key="1">
    <source>
        <dbReference type="EMBL" id="CAC5406481.1"/>
    </source>
</evidence>
<protein>
    <submittedName>
        <fullName evidence="1">Uncharacterized protein</fullName>
    </submittedName>
</protein>
<sequence length="613" mass="69309">MYEKDVEKYTAELMHYRKNLDILINSYYSGELQTLEVSLMPDGIKTELSKYQQISEKFIGFLKRDRTAESARKETTQTLIYKSIIAKAKPILNEIEIKLKQAQSAKSFSIGRKSKSSSASSKLIKQRAKIDAAKTNLRFVSKEAELERLQFKLEEDEVKTKAELFKKKVETKLQMELLKSEKKVAIAEAEFNAVREELDMKGSRSSGRSMASVVGPRQHIERYLQGQQEIMKSVYTNPHQMHPPELNVHAAPFEPKSEDIRQTNYEINNVSVANELSKKKILRENNICYKCCESAKHIFRDCKESVTCKDSGSNQHSTAMHIDRNDQTVREIEPVSSHGGEGPLLQNVETKCTAICGEGFSAFAKRLSTRHTQQQSRNSEGFCNTVRLCCLFVCCRMRVTGLLVIEMCVLYVRAFEKKCDFHNLSTKELLENLKYRLEEKEQRENGEFSLYQSIAGGGSYAETGSGTNYLCLSHNSDQKPAQFSLGLERSNYVAHVWGAEYQFSFGMVKVDDDVPCAVCLDTTANTSLMIPAKSSCPSLWKKQYNGILCANMYRHPAASEYVCVDSDAQYFEGTSRRGSSDGKLFYPAVTVCGSLPCPPYENSKYLTCVVCSK</sequence>
<dbReference type="PANTHER" id="PTHR24024:SF18">
    <property type="entry name" value="SHORT-CHAIN COLLAGEN C4-LIKE"/>
    <property type="match status" value="1"/>
</dbReference>
<accession>A0A6J8DFS8</accession>
<reference evidence="1 2" key="1">
    <citation type="submission" date="2020-06" db="EMBL/GenBank/DDBJ databases">
        <authorList>
            <person name="Li R."/>
            <person name="Bekaert M."/>
        </authorList>
    </citation>
    <scope>NUCLEOTIDE SEQUENCE [LARGE SCALE GENOMIC DNA]</scope>
    <source>
        <strain evidence="2">wild</strain>
    </source>
</reference>
<proteinExistence type="predicted"/>
<gene>
    <name evidence="1" type="ORF">MCOR_40053</name>
</gene>
<dbReference type="EMBL" id="CACVKT020007230">
    <property type="protein sequence ID" value="CAC5406481.1"/>
    <property type="molecule type" value="Genomic_DNA"/>
</dbReference>
<dbReference type="InterPro" id="IPR051077">
    <property type="entry name" value="Ca-dependent_lectin"/>
</dbReference>
<organism evidence="1 2">
    <name type="scientific">Mytilus coruscus</name>
    <name type="common">Sea mussel</name>
    <dbReference type="NCBI Taxonomy" id="42192"/>
    <lineage>
        <taxon>Eukaryota</taxon>
        <taxon>Metazoa</taxon>
        <taxon>Spiralia</taxon>
        <taxon>Lophotrochozoa</taxon>
        <taxon>Mollusca</taxon>
        <taxon>Bivalvia</taxon>
        <taxon>Autobranchia</taxon>
        <taxon>Pteriomorphia</taxon>
        <taxon>Mytilida</taxon>
        <taxon>Mytiloidea</taxon>
        <taxon>Mytilidae</taxon>
        <taxon>Mytilinae</taxon>
        <taxon>Mytilus</taxon>
    </lineage>
</organism>
<dbReference type="AlphaFoldDB" id="A0A6J8DFS8"/>
<keyword evidence="2" id="KW-1185">Reference proteome</keyword>
<dbReference type="Proteomes" id="UP000507470">
    <property type="component" value="Unassembled WGS sequence"/>
</dbReference>
<name>A0A6J8DFS8_MYTCO</name>
<dbReference type="GO" id="GO:0005615">
    <property type="term" value="C:extracellular space"/>
    <property type="evidence" value="ECO:0007669"/>
    <property type="project" value="TreeGrafter"/>
</dbReference>
<dbReference type="OrthoDB" id="6086925at2759"/>
<evidence type="ECO:0000313" key="2">
    <source>
        <dbReference type="Proteomes" id="UP000507470"/>
    </source>
</evidence>